<protein>
    <submittedName>
        <fullName evidence="4">Uncharacterized protein</fullName>
    </submittedName>
</protein>
<dbReference type="AlphaFoldDB" id="A0ABD3ABU3"/>
<evidence type="ECO:0000256" key="2">
    <source>
        <dbReference type="ARBA" id="ARBA00022737"/>
    </source>
</evidence>
<gene>
    <name evidence="4" type="ORF">ACH5RR_008521</name>
</gene>
<keyword evidence="5" id="KW-1185">Reference proteome</keyword>
<name>A0ABD3ABU3_9GENT</name>
<keyword evidence="2" id="KW-0677">Repeat</keyword>
<reference evidence="4 5" key="1">
    <citation type="submission" date="2024-11" db="EMBL/GenBank/DDBJ databases">
        <title>A near-complete genome assembly of Cinchona calisaya.</title>
        <authorList>
            <person name="Lian D.C."/>
            <person name="Zhao X.W."/>
            <person name="Wei L."/>
        </authorList>
    </citation>
    <scope>NUCLEOTIDE SEQUENCE [LARGE SCALE GENOMIC DNA]</scope>
    <source>
        <tissue evidence="4">Nenye</tissue>
    </source>
</reference>
<evidence type="ECO:0000256" key="3">
    <source>
        <dbReference type="SAM" id="MobiDB-lite"/>
    </source>
</evidence>
<dbReference type="Proteomes" id="UP001630127">
    <property type="component" value="Unassembled WGS sequence"/>
</dbReference>
<feature type="compositionally biased region" description="Polar residues" evidence="3">
    <location>
        <begin position="35"/>
        <end position="46"/>
    </location>
</feature>
<accession>A0ABD3ABU3</accession>
<dbReference type="PANTHER" id="PTHR19856">
    <property type="entry name" value="WD-REPEATCONTAINING PROTEIN WDR1"/>
    <property type="match status" value="1"/>
</dbReference>
<dbReference type="PANTHER" id="PTHR19856:SF0">
    <property type="entry name" value="WD REPEAT-CONTAINING PROTEIN 1"/>
    <property type="match status" value="1"/>
</dbReference>
<dbReference type="InterPro" id="IPR011047">
    <property type="entry name" value="Quinoprotein_ADH-like_sf"/>
</dbReference>
<dbReference type="InterPro" id="IPR015943">
    <property type="entry name" value="WD40/YVTN_repeat-like_dom_sf"/>
</dbReference>
<dbReference type="EMBL" id="JBJUIK010000004">
    <property type="protein sequence ID" value="KAL3529199.1"/>
    <property type="molecule type" value="Genomic_DNA"/>
</dbReference>
<organism evidence="4 5">
    <name type="scientific">Cinchona calisaya</name>
    <dbReference type="NCBI Taxonomy" id="153742"/>
    <lineage>
        <taxon>Eukaryota</taxon>
        <taxon>Viridiplantae</taxon>
        <taxon>Streptophyta</taxon>
        <taxon>Embryophyta</taxon>
        <taxon>Tracheophyta</taxon>
        <taxon>Spermatophyta</taxon>
        <taxon>Magnoliopsida</taxon>
        <taxon>eudicotyledons</taxon>
        <taxon>Gunneridae</taxon>
        <taxon>Pentapetalae</taxon>
        <taxon>asterids</taxon>
        <taxon>lamiids</taxon>
        <taxon>Gentianales</taxon>
        <taxon>Rubiaceae</taxon>
        <taxon>Cinchonoideae</taxon>
        <taxon>Cinchoneae</taxon>
        <taxon>Cinchona</taxon>
    </lineage>
</organism>
<dbReference type="SUPFAM" id="SSF50998">
    <property type="entry name" value="Quinoprotein alcohol dehydrogenase-like"/>
    <property type="match status" value="1"/>
</dbReference>
<evidence type="ECO:0000256" key="1">
    <source>
        <dbReference type="ARBA" id="ARBA00022574"/>
    </source>
</evidence>
<feature type="region of interest" description="Disordered" evidence="3">
    <location>
        <begin position="30"/>
        <end position="69"/>
    </location>
</feature>
<sequence>MSITALDLINAFLLEEYKADALCVVTRQTQREDISNNQASDQAADQENNDEENDSRSKDDMAHDLSTDAANDSPKLNIVHIGTKTVAIQLLRGTKVVYKKRIEFPVTAFAISPDGTGAVLGGADGKLHIYSVIGKNGLQKEVDVRKPPVFTSIFYSADGSKIVAQDVNGISYISDN</sequence>
<dbReference type="Gene3D" id="2.130.10.10">
    <property type="entry name" value="YVTN repeat-like/Quinoprotein amine dehydrogenase"/>
    <property type="match status" value="1"/>
</dbReference>
<feature type="compositionally biased region" description="Basic and acidic residues" evidence="3">
    <location>
        <begin position="54"/>
        <end position="66"/>
    </location>
</feature>
<evidence type="ECO:0000313" key="5">
    <source>
        <dbReference type="Proteomes" id="UP001630127"/>
    </source>
</evidence>
<keyword evidence="1" id="KW-0853">WD repeat</keyword>
<evidence type="ECO:0000313" key="4">
    <source>
        <dbReference type="EMBL" id="KAL3529199.1"/>
    </source>
</evidence>
<comment type="caution">
    <text evidence="4">The sequence shown here is derived from an EMBL/GenBank/DDBJ whole genome shotgun (WGS) entry which is preliminary data.</text>
</comment>
<proteinExistence type="predicted"/>